<keyword evidence="1" id="KW-0812">Transmembrane</keyword>
<keyword evidence="1" id="KW-0472">Membrane</keyword>
<evidence type="ECO:0000313" key="2">
    <source>
        <dbReference type="EMBL" id="KAK3728289.1"/>
    </source>
</evidence>
<organism evidence="2 3">
    <name type="scientific">Elysia crispata</name>
    <name type="common">lettuce slug</name>
    <dbReference type="NCBI Taxonomy" id="231223"/>
    <lineage>
        <taxon>Eukaryota</taxon>
        <taxon>Metazoa</taxon>
        <taxon>Spiralia</taxon>
        <taxon>Lophotrochozoa</taxon>
        <taxon>Mollusca</taxon>
        <taxon>Gastropoda</taxon>
        <taxon>Heterobranchia</taxon>
        <taxon>Euthyneura</taxon>
        <taxon>Panpulmonata</taxon>
        <taxon>Sacoglossa</taxon>
        <taxon>Placobranchoidea</taxon>
        <taxon>Plakobranchidae</taxon>
        <taxon>Elysia</taxon>
    </lineage>
</organism>
<accession>A0AAE0Y097</accession>
<name>A0AAE0Y097_9GAST</name>
<feature type="transmembrane region" description="Helical" evidence="1">
    <location>
        <begin position="38"/>
        <end position="63"/>
    </location>
</feature>
<evidence type="ECO:0000313" key="3">
    <source>
        <dbReference type="Proteomes" id="UP001283361"/>
    </source>
</evidence>
<keyword evidence="3" id="KW-1185">Reference proteome</keyword>
<evidence type="ECO:0000256" key="1">
    <source>
        <dbReference type="SAM" id="Phobius"/>
    </source>
</evidence>
<dbReference type="EMBL" id="JAWDGP010007194">
    <property type="protein sequence ID" value="KAK3728289.1"/>
    <property type="molecule type" value="Genomic_DNA"/>
</dbReference>
<reference evidence="2" key="1">
    <citation type="journal article" date="2023" name="G3 (Bethesda)">
        <title>A reference genome for the long-term kleptoplast-retaining sea slug Elysia crispata morphotype clarki.</title>
        <authorList>
            <person name="Eastman K.E."/>
            <person name="Pendleton A.L."/>
            <person name="Shaikh M.A."/>
            <person name="Suttiyut T."/>
            <person name="Ogas R."/>
            <person name="Tomko P."/>
            <person name="Gavelis G."/>
            <person name="Widhalm J.R."/>
            <person name="Wisecaver J.H."/>
        </authorList>
    </citation>
    <scope>NUCLEOTIDE SEQUENCE</scope>
    <source>
        <strain evidence="2">ECLA1</strain>
    </source>
</reference>
<dbReference type="AlphaFoldDB" id="A0AAE0Y097"/>
<keyword evidence="1" id="KW-1133">Transmembrane helix</keyword>
<protein>
    <submittedName>
        <fullName evidence="2">Uncharacterized protein</fullName>
    </submittedName>
</protein>
<comment type="caution">
    <text evidence="2">The sequence shown here is derived from an EMBL/GenBank/DDBJ whole genome shotgun (WGS) entry which is preliminary data.</text>
</comment>
<dbReference type="Proteomes" id="UP001283361">
    <property type="component" value="Unassembled WGS sequence"/>
</dbReference>
<sequence length="150" mass="16759">MQYDNLATNSSSVPDGCDGGKCADVDNADMTASGGLPYLILIITLVLCSILLATIALIIIVVVTRHRRRAKIEEKISFTIKCHVCDTTVFFSLRIMSSPTPFQIRHLIGKRNRAEMVRRHPHLWINILGSNSGTKFSSNLRSKRKPLDHK</sequence>
<proteinExistence type="predicted"/>
<gene>
    <name evidence="2" type="ORF">RRG08_060076</name>
</gene>